<dbReference type="Proteomes" id="UP000285794">
    <property type="component" value="Unassembled WGS sequence"/>
</dbReference>
<feature type="transmembrane region" description="Helical" evidence="1">
    <location>
        <begin position="174"/>
        <end position="198"/>
    </location>
</feature>
<keyword evidence="3" id="KW-1185">Reference proteome</keyword>
<feature type="transmembrane region" description="Helical" evidence="1">
    <location>
        <begin position="40"/>
        <end position="63"/>
    </location>
</feature>
<protein>
    <submittedName>
        <fullName evidence="2">DUF4199 domain-containing protein</fullName>
    </submittedName>
</protein>
<name>A0A425Y5D3_9BACT</name>
<feature type="transmembrane region" description="Helical" evidence="1">
    <location>
        <begin position="106"/>
        <end position="129"/>
    </location>
</feature>
<comment type="caution">
    <text evidence="2">The sequence shown here is derived from an EMBL/GenBank/DDBJ whole genome shotgun (WGS) entry which is preliminary data.</text>
</comment>
<reference evidence="2 3" key="1">
    <citation type="submission" date="2018-07" db="EMBL/GenBank/DDBJ databases">
        <title>Draft genome sequence of Ancylomarina sp. M1P.</title>
        <authorList>
            <person name="Yadav S."/>
            <person name="Villanueva L."/>
            <person name="Damste J.S.S."/>
        </authorList>
    </citation>
    <scope>NUCLEOTIDE SEQUENCE [LARGE SCALE GENOMIC DNA]</scope>
    <source>
        <strain evidence="2 3">M1P</strain>
    </source>
</reference>
<keyword evidence="1" id="KW-0472">Membrane</keyword>
<evidence type="ECO:0000256" key="1">
    <source>
        <dbReference type="SAM" id="Phobius"/>
    </source>
</evidence>
<dbReference type="EMBL" id="QQWG01000003">
    <property type="protein sequence ID" value="RRG23713.1"/>
    <property type="molecule type" value="Genomic_DNA"/>
</dbReference>
<gene>
    <name evidence="2" type="ORF">DWB61_04840</name>
</gene>
<dbReference type="InterPro" id="IPR025250">
    <property type="entry name" value="DUF4199"/>
</dbReference>
<keyword evidence="1" id="KW-0812">Transmembrane</keyword>
<feature type="transmembrane region" description="Helical" evidence="1">
    <location>
        <begin position="75"/>
        <end position="94"/>
    </location>
</feature>
<keyword evidence="1" id="KW-1133">Transmembrane helix</keyword>
<evidence type="ECO:0000313" key="2">
    <source>
        <dbReference type="EMBL" id="RRG23713.1"/>
    </source>
</evidence>
<proteinExistence type="predicted"/>
<dbReference type="OrthoDB" id="6384283at2"/>
<dbReference type="AlphaFoldDB" id="A0A425Y5D3"/>
<dbReference type="Pfam" id="PF13858">
    <property type="entry name" value="DUF4199"/>
    <property type="match status" value="1"/>
</dbReference>
<organism evidence="2 3">
    <name type="scientific">Ancylomarina euxinus</name>
    <dbReference type="NCBI Taxonomy" id="2283627"/>
    <lineage>
        <taxon>Bacteria</taxon>
        <taxon>Pseudomonadati</taxon>
        <taxon>Bacteroidota</taxon>
        <taxon>Bacteroidia</taxon>
        <taxon>Marinilabiliales</taxon>
        <taxon>Marinifilaceae</taxon>
        <taxon>Ancylomarina</taxon>
    </lineage>
</organism>
<evidence type="ECO:0000313" key="3">
    <source>
        <dbReference type="Proteomes" id="UP000285794"/>
    </source>
</evidence>
<accession>A0A425Y5D3</accession>
<dbReference type="RefSeq" id="WP_125029756.1">
    <property type="nucleotide sequence ID" value="NZ_JAPXVP010000003.1"/>
</dbReference>
<sequence>MDIFVSLIKWGGMDNLELPPPMSEIRKIIKIYMLANSNPLLRHGFLFGALVGGVLILTSLMFYFRGVPISINPQITSINYFLIMTGIYFGLRIYRNDVLSGIISYGRALGAGVLIIGIAGAFYALYIYILVKYFDPSILQEFIGIMEKSFVEAKYDEKDIELLMGFYGKISPGVFAFAQWFSKLAAGFFFSLILAFFFSRNYGTLKNNLNDKNQK</sequence>